<feature type="region of interest" description="Disordered" evidence="1">
    <location>
        <begin position="352"/>
        <end position="386"/>
    </location>
</feature>
<dbReference type="GO" id="GO:0033167">
    <property type="term" value="C:ARC complex"/>
    <property type="evidence" value="ECO:0007669"/>
    <property type="project" value="InterPro"/>
</dbReference>
<feature type="region of interest" description="Disordered" evidence="1">
    <location>
        <begin position="63"/>
        <end position="83"/>
    </location>
</feature>
<dbReference type="STRING" id="205917.A0A4Y9Z3E2"/>
<comment type="caution">
    <text evidence="2">The sequence shown here is derived from an EMBL/GenBank/DDBJ whole genome shotgun (WGS) entry which is preliminary data.</text>
</comment>
<keyword evidence="3" id="KW-1185">Reference proteome</keyword>
<dbReference type="AlphaFoldDB" id="A0A4Y9Z3E2"/>
<feature type="non-terminal residue" evidence="2">
    <location>
        <position position="1"/>
    </location>
</feature>
<feature type="compositionally biased region" description="Acidic residues" evidence="1">
    <location>
        <begin position="365"/>
        <end position="374"/>
    </location>
</feature>
<name>A0A4Y9Z3E2_9AGAM</name>
<gene>
    <name evidence="2" type="ORF">EVG20_g3757</name>
</gene>
<evidence type="ECO:0000256" key="1">
    <source>
        <dbReference type="SAM" id="MobiDB-lite"/>
    </source>
</evidence>
<feature type="compositionally biased region" description="Acidic residues" evidence="1">
    <location>
        <begin position="218"/>
        <end position="230"/>
    </location>
</feature>
<dbReference type="GO" id="GO:0031047">
    <property type="term" value="P:regulatory ncRNA-mediated gene silencing"/>
    <property type="evidence" value="ECO:0007669"/>
    <property type="project" value="InterPro"/>
</dbReference>
<protein>
    <submittedName>
        <fullName evidence="2">Uncharacterized protein</fullName>
    </submittedName>
</protein>
<evidence type="ECO:0000313" key="2">
    <source>
        <dbReference type="EMBL" id="TFY67899.1"/>
    </source>
</evidence>
<organism evidence="2 3">
    <name type="scientific">Dentipellis fragilis</name>
    <dbReference type="NCBI Taxonomy" id="205917"/>
    <lineage>
        <taxon>Eukaryota</taxon>
        <taxon>Fungi</taxon>
        <taxon>Dikarya</taxon>
        <taxon>Basidiomycota</taxon>
        <taxon>Agaricomycotina</taxon>
        <taxon>Agaricomycetes</taxon>
        <taxon>Russulales</taxon>
        <taxon>Hericiaceae</taxon>
        <taxon>Dentipellis</taxon>
    </lineage>
</organism>
<dbReference type="EMBL" id="SEOQ01000177">
    <property type="protein sequence ID" value="TFY67899.1"/>
    <property type="molecule type" value="Genomic_DNA"/>
</dbReference>
<dbReference type="InterPro" id="IPR018606">
    <property type="entry name" value="Arb1"/>
</dbReference>
<dbReference type="Pfam" id="PF09692">
    <property type="entry name" value="Arb1"/>
    <property type="match status" value="1"/>
</dbReference>
<proteinExistence type="predicted"/>
<reference evidence="2 3" key="1">
    <citation type="submission" date="2019-02" db="EMBL/GenBank/DDBJ databases">
        <title>Genome sequencing of the rare red list fungi Dentipellis fragilis.</title>
        <authorList>
            <person name="Buettner E."/>
            <person name="Kellner H."/>
        </authorList>
    </citation>
    <scope>NUCLEOTIDE SEQUENCE [LARGE SCALE GENOMIC DNA]</scope>
    <source>
        <strain evidence="2 3">DSM 105465</strain>
    </source>
</reference>
<evidence type="ECO:0000313" key="3">
    <source>
        <dbReference type="Proteomes" id="UP000298327"/>
    </source>
</evidence>
<accession>A0A4Y9Z3E2</accession>
<feature type="region of interest" description="Disordered" evidence="1">
    <location>
        <begin position="160"/>
        <end position="234"/>
    </location>
</feature>
<sequence>TTGPDYKFTFPPFPAPPPGVNIIPFKDFKPSGIRIPIDGDDFEQERDGLGIPTVELLVKHSTDNLEKKRRKKKPGAPQVTVDQGKPKTWWEQWDELEDVRKKYYDPNLSRVDRVFQAGADFRGGRPWPQGATGHALQNLWDQFRTYVGLLHNPIINRKKQDQISDDSDDEAGPKAPAPAPVHVVQQPAPPPPTKAETDNPAYLKRRKRPFRPMGSAYDEPDEAEAEEGLSWDEKLQNRREEKDIRMDNFLNDPERSMRIFFSSYFRDRGLIWSEPRCLAMPTLVSYFLRYLLRSRVLPEPEHEKPLRRACEIAEKARFELPLTHAIGKAVTDEFHDACRHCWGTRKPPFDWGDSGIFASQKDEDKDANEDEDAAEPGTKRQKTDVDSAPLDAAVKAAVASVVSNAAEFQPILLDKNTVPESVAAGGWGEPGSGSWGDATAWGADADDAPAAGTEGTGWGDAANTATPVAWNADWGDGDGNGESAEEMAAWNRPPPTLVGLLGPTALPLTHEPGVVEWSTRRVVSLHPPLPPRLPGSGADAVEEALERHFGRVVFAPWPGWDKHEKSDIRKPVIPNTSKGAVVAEEDAEREVEAKGGVRPHNPFKDEITVLVMPEIVDLLSVGMGLGAYWIEIVRQEGVSSGSKKGKKKERPRYWYIEQVMHIMPSYYEEA</sequence>
<dbReference type="Proteomes" id="UP000298327">
    <property type="component" value="Unassembled WGS sequence"/>
</dbReference>
<dbReference type="OrthoDB" id="435402at2759"/>